<gene>
    <name evidence="1" type="primary">g10743</name>
    <name evidence="1" type="ORF">NpPPO83_00010743</name>
</gene>
<sequence>MEPGLGRRQAAGSSCGPNAGGAVCGPGLCCSADGVCGVGRAYCDAPECLFEYGPACDANAVPSGANTSSVPRPRLGSVLYGGGGVTQCSQAGTIAITYDDGPYIYTSELLDILQANGVPATFFVTSVNLHKGGIDNASTAWPGIITRMVNEGHQVASHTFSHQNLNEITSAERFDQMVKNEMAIRNVLGYFPTYMRPPYNTCLRTAGCVDDLEALGYHIIKYNVDTKDYENLTPELIQNSKDIFSEALDGGNASSSNFIIGNHDIHPQTVTNLTQFIIDEGTAQGYRFVTVGECLGDPAGNWYRDPETGGAIGTSAARALKRRSDETAATKTLDARAGAASATAENGAAAASGTAESGSGRLIAVGEILGAAVSLINVAFGLL</sequence>
<protein>
    <submittedName>
        <fullName evidence="1">Chitin-binding type 1</fullName>
    </submittedName>
</protein>
<comment type="caution">
    <text evidence="1">The sequence shown here is derived from an EMBL/GenBank/DDBJ whole genome shotgun (WGS) entry which is preliminary data.</text>
</comment>
<dbReference type="Proteomes" id="UP001165186">
    <property type="component" value="Unassembled WGS sequence"/>
</dbReference>
<proteinExistence type="predicted"/>
<evidence type="ECO:0000313" key="1">
    <source>
        <dbReference type="EMBL" id="GME45324.1"/>
    </source>
</evidence>
<accession>A0ACB5SKJ3</accession>
<keyword evidence="2" id="KW-1185">Reference proteome</keyword>
<name>A0ACB5SKJ3_9PEZI</name>
<dbReference type="EMBL" id="BSXG01000118">
    <property type="protein sequence ID" value="GME45324.1"/>
    <property type="molecule type" value="Genomic_DNA"/>
</dbReference>
<reference evidence="1" key="1">
    <citation type="submission" date="2024-09" db="EMBL/GenBank/DDBJ databases">
        <title>Draft Genome Sequences of Neofusicoccum parvum.</title>
        <authorList>
            <person name="Ashida A."/>
            <person name="Camagna M."/>
            <person name="Tanaka A."/>
            <person name="Takemoto D."/>
        </authorList>
    </citation>
    <scope>NUCLEOTIDE SEQUENCE</scope>
    <source>
        <strain evidence="1">PPO83</strain>
    </source>
</reference>
<organism evidence="1 2">
    <name type="scientific">Neofusicoccum parvum</name>
    <dbReference type="NCBI Taxonomy" id="310453"/>
    <lineage>
        <taxon>Eukaryota</taxon>
        <taxon>Fungi</taxon>
        <taxon>Dikarya</taxon>
        <taxon>Ascomycota</taxon>
        <taxon>Pezizomycotina</taxon>
        <taxon>Dothideomycetes</taxon>
        <taxon>Dothideomycetes incertae sedis</taxon>
        <taxon>Botryosphaeriales</taxon>
        <taxon>Botryosphaeriaceae</taxon>
        <taxon>Neofusicoccum</taxon>
    </lineage>
</organism>
<evidence type="ECO:0000313" key="2">
    <source>
        <dbReference type="Proteomes" id="UP001165186"/>
    </source>
</evidence>